<evidence type="ECO:0000313" key="3">
    <source>
        <dbReference type="Proteomes" id="UP000019116"/>
    </source>
</evidence>
<reference evidence="2" key="2">
    <citation type="submission" date="2018-10" db="UniProtKB">
        <authorList>
            <consortium name="EnsemblPlants"/>
        </authorList>
    </citation>
    <scope>IDENTIFICATION</scope>
</reference>
<dbReference type="Gramene" id="TraesPARA_EIv1.0_1299140.1">
    <property type="protein sequence ID" value="TraesPARA_EIv1.0_1299140.1.CDS1"/>
    <property type="gene ID" value="TraesPARA_EIv1.0_1299140"/>
</dbReference>
<feature type="compositionally biased region" description="Pro residues" evidence="1">
    <location>
        <begin position="61"/>
        <end position="74"/>
    </location>
</feature>
<evidence type="ECO:0000313" key="2">
    <source>
        <dbReference type="EnsemblPlants" id="TraesCS4A02G037100.1.cds1"/>
    </source>
</evidence>
<protein>
    <submittedName>
        <fullName evidence="2">Uncharacterized protein</fullName>
    </submittedName>
</protein>
<dbReference type="Gramene" id="TraesKAR4A01G0019230.1">
    <property type="protein sequence ID" value="cds.TraesKAR4A01G0019230.1"/>
    <property type="gene ID" value="TraesKAR4A01G0019230"/>
</dbReference>
<name>A0A3B6HR75_WHEAT</name>
<dbReference type="Gramene" id="TraesCS4A02G037100.1">
    <property type="protein sequence ID" value="TraesCS4A02G037100.1.cds1"/>
    <property type="gene ID" value="TraesCS4A02G037100"/>
</dbReference>
<feature type="compositionally biased region" description="Basic and acidic residues" evidence="1">
    <location>
        <begin position="138"/>
        <end position="147"/>
    </location>
</feature>
<organism evidence="2">
    <name type="scientific">Triticum aestivum</name>
    <name type="common">Wheat</name>
    <dbReference type="NCBI Taxonomy" id="4565"/>
    <lineage>
        <taxon>Eukaryota</taxon>
        <taxon>Viridiplantae</taxon>
        <taxon>Streptophyta</taxon>
        <taxon>Embryophyta</taxon>
        <taxon>Tracheophyta</taxon>
        <taxon>Spermatophyta</taxon>
        <taxon>Magnoliopsida</taxon>
        <taxon>Liliopsida</taxon>
        <taxon>Poales</taxon>
        <taxon>Poaceae</taxon>
        <taxon>BOP clade</taxon>
        <taxon>Pooideae</taxon>
        <taxon>Triticodae</taxon>
        <taxon>Triticeae</taxon>
        <taxon>Triticinae</taxon>
        <taxon>Triticum</taxon>
    </lineage>
</organism>
<proteinExistence type="predicted"/>
<keyword evidence="3" id="KW-1185">Reference proteome</keyword>
<dbReference type="EnsemblPlants" id="TraesCS4A02G037100.1">
    <property type="protein sequence ID" value="TraesCS4A02G037100.1.cds1"/>
    <property type="gene ID" value="TraesCS4A02G037100"/>
</dbReference>
<dbReference type="Proteomes" id="UP000019116">
    <property type="component" value="Chromosome 4A"/>
</dbReference>
<reference evidence="2" key="1">
    <citation type="submission" date="2018-08" db="EMBL/GenBank/DDBJ databases">
        <authorList>
            <person name="Rossello M."/>
        </authorList>
    </citation>
    <scope>NUCLEOTIDE SEQUENCE [LARGE SCALE GENOMIC DNA]</scope>
    <source>
        <strain evidence="2">cv. Chinese Spring</strain>
    </source>
</reference>
<dbReference type="Gramene" id="TraesROB_scaffold_009102_01G000200.1">
    <property type="protein sequence ID" value="TraesROB_scaffold_009102_01G000200.1"/>
    <property type="gene ID" value="TraesROB_scaffold_009102_01G000200"/>
</dbReference>
<dbReference type="Gramene" id="TraesWEE_scaffold_063304_01G000200.1">
    <property type="protein sequence ID" value="TraesWEE_scaffold_063304_01G000200.1"/>
    <property type="gene ID" value="TraesWEE_scaffold_063304_01G000200"/>
</dbReference>
<feature type="region of interest" description="Disordered" evidence="1">
    <location>
        <begin position="61"/>
        <end position="82"/>
    </location>
</feature>
<feature type="region of interest" description="Disordered" evidence="1">
    <location>
        <begin position="125"/>
        <end position="153"/>
    </location>
</feature>
<dbReference type="Gramene" id="TraesLAC4A03G01969400.1">
    <property type="protein sequence ID" value="TraesLAC4A03G01969400.1.CDS1"/>
    <property type="gene ID" value="TraesLAC4A03G01969400"/>
</dbReference>
<accession>A0A3B6HR75</accession>
<sequence>MDRNHAARNSAPLPLSAAHILLPSPSLSSPAPSPQLRSLSCTTSAAATPVPVPHHCLRCCDPPPPPPPPPPTPSPSISLLPFPFSDGPRLALNPVIPDDHLSSEMDTTTGGALRCRNQHLFLLQPAGQNAGTGPAQKLKTDETRCYEWRGGSQ</sequence>
<dbReference type="Gramene" id="TraesCS4A03G0071100.1">
    <property type="protein sequence ID" value="TraesCS4A03G0071100.1.CDS1"/>
    <property type="gene ID" value="TraesCS4A03G0071100"/>
</dbReference>
<dbReference type="AlphaFoldDB" id="A0A3B6HR75"/>
<dbReference type="Gramene" id="TraesLDM4A03G02014640.1">
    <property type="protein sequence ID" value="TraesLDM4A03G02014640.1.CDS1"/>
    <property type="gene ID" value="TraesLDM4A03G02014640"/>
</dbReference>
<evidence type="ECO:0000256" key="1">
    <source>
        <dbReference type="SAM" id="MobiDB-lite"/>
    </source>
</evidence>
<dbReference type="Gramene" id="TraesJAG4A03G02023010.1">
    <property type="protein sequence ID" value="TraesJAG4A03G02023010.1.CDS1"/>
    <property type="gene ID" value="TraesJAG4A03G02023010"/>
</dbReference>
<dbReference type="Gramene" id="TraesNOR4A03G02042640.1">
    <property type="protein sequence ID" value="TraesNOR4A03G02042640.1.CDS1"/>
    <property type="gene ID" value="TraesNOR4A03G02042640"/>
</dbReference>